<name>A0ABQ1JMU1_9PROT</name>
<keyword evidence="2" id="KW-1185">Reference proteome</keyword>
<accession>A0ABQ1JMU1</accession>
<evidence type="ECO:0000313" key="1">
    <source>
        <dbReference type="EMBL" id="GGB70992.1"/>
    </source>
</evidence>
<evidence type="ECO:0008006" key="3">
    <source>
        <dbReference type="Google" id="ProtNLM"/>
    </source>
</evidence>
<dbReference type="Gene3D" id="1.10.238.120">
    <property type="entry name" value="Jann4075-like"/>
    <property type="match status" value="1"/>
</dbReference>
<dbReference type="InterPro" id="IPR023154">
    <property type="entry name" value="Jann4075-like_sf"/>
</dbReference>
<comment type="caution">
    <text evidence="1">The sequence shown here is derived from an EMBL/GenBank/DDBJ whole genome shotgun (WGS) entry which is preliminary data.</text>
</comment>
<protein>
    <recommendedName>
        <fullName evidence="3">DUF2853 family protein</fullName>
    </recommendedName>
</protein>
<dbReference type="EMBL" id="BMKF01000002">
    <property type="protein sequence ID" value="GGB70992.1"/>
    <property type="molecule type" value="Genomic_DNA"/>
</dbReference>
<dbReference type="Proteomes" id="UP000628854">
    <property type="component" value="Unassembled WGS sequence"/>
</dbReference>
<sequence length="110" mass="12038">MADASAYADNIKKYAKGYNQKAAEKIVGHLGIALRNRDSSLVSCSDEGELQRVREKFCRGKLGLAVSNGDIDAAIGKICEKLKPEGGNKSRVTFYYLLAEHFKKLDELAG</sequence>
<gene>
    <name evidence="1" type="ORF">GCM10011503_19590</name>
</gene>
<proteinExistence type="predicted"/>
<organism evidence="1 2">
    <name type="scientific">Henriciella pelagia</name>
    <dbReference type="NCBI Taxonomy" id="1977912"/>
    <lineage>
        <taxon>Bacteria</taxon>
        <taxon>Pseudomonadati</taxon>
        <taxon>Pseudomonadota</taxon>
        <taxon>Alphaproteobacteria</taxon>
        <taxon>Hyphomonadales</taxon>
        <taxon>Hyphomonadaceae</taxon>
        <taxon>Henriciella</taxon>
    </lineage>
</organism>
<dbReference type="Pfam" id="PF11015">
    <property type="entry name" value="DUF2853"/>
    <property type="match status" value="1"/>
</dbReference>
<dbReference type="SUPFAM" id="SSF158587">
    <property type="entry name" value="Jann4075-like"/>
    <property type="match status" value="1"/>
</dbReference>
<dbReference type="InterPro" id="IPR021274">
    <property type="entry name" value="DUF2853"/>
</dbReference>
<reference evidence="2" key="1">
    <citation type="journal article" date="2019" name="Int. J. Syst. Evol. Microbiol.">
        <title>The Global Catalogue of Microorganisms (GCM) 10K type strain sequencing project: providing services to taxonomists for standard genome sequencing and annotation.</title>
        <authorList>
            <consortium name="The Broad Institute Genomics Platform"/>
            <consortium name="The Broad Institute Genome Sequencing Center for Infectious Disease"/>
            <person name="Wu L."/>
            <person name="Ma J."/>
        </authorList>
    </citation>
    <scope>NUCLEOTIDE SEQUENCE [LARGE SCALE GENOMIC DNA]</scope>
    <source>
        <strain evidence="2">CGMCC 1.15928</strain>
    </source>
</reference>
<evidence type="ECO:0000313" key="2">
    <source>
        <dbReference type="Proteomes" id="UP000628854"/>
    </source>
</evidence>
<dbReference type="RefSeq" id="WP_084392451.1">
    <property type="nucleotide sequence ID" value="NZ_BMKF01000002.1"/>
</dbReference>